<dbReference type="PANTHER" id="PTHR46401:SF2">
    <property type="entry name" value="GLYCOSYLTRANSFERASE WBBK-RELATED"/>
    <property type="match status" value="1"/>
</dbReference>
<protein>
    <submittedName>
        <fullName evidence="4">Glycosyltransferase family 4 protein</fullName>
    </submittedName>
</protein>
<dbReference type="GO" id="GO:0016757">
    <property type="term" value="F:glycosyltransferase activity"/>
    <property type="evidence" value="ECO:0007669"/>
    <property type="project" value="InterPro"/>
</dbReference>
<dbReference type="EMBL" id="JAYKOT010000003">
    <property type="protein sequence ID" value="MEB3429177.1"/>
    <property type="molecule type" value="Genomic_DNA"/>
</dbReference>
<keyword evidence="5" id="KW-1185">Reference proteome</keyword>
<dbReference type="GO" id="GO:0009103">
    <property type="term" value="P:lipopolysaccharide biosynthetic process"/>
    <property type="evidence" value="ECO:0007669"/>
    <property type="project" value="TreeGrafter"/>
</dbReference>
<sequence>MKTVWIINHYAEPPEVGKYLRHFNFARKLKEKYKVKIFTASTVHNTDVNIIEDGKSYVEKTIDGVDFVFIKTSRYFGNSYARIKNMFDYYFGVQKVTKKFGSCDIVYSSSPHSLTWLAARKIAKRYGAKFIVETRDLWPLTFIEMGRMTRGSIPARILFKIEKSIYKSADRLIFTIPGGYKYVEDLGLDSSKCSYINNFIDLDEFDYNAKNKVYEGKEYNEDKCFKVVFTGALGKANNLMELLRAAKYLKSMGENDIKIYLFGYGAEEENLRAFKEENSLDNVHFMGKVKKEVVPNILVKSDLNIITLNHIPGLFKYGLSPNKIFEYFAAKKPILINVKSGFDLVEKYQAGKSVDGKSEKQLAEAILEFKNMNPSDYEKYANNARKAAHDFELDKLTEKLIDVFEN</sequence>
<feature type="domain" description="Glycosyltransferase subfamily 4-like N-terminal" evidence="3">
    <location>
        <begin position="24"/>
        <end position="203"/>
    </location>
</feature>
<dbReference type="AlphaFoldDB" id="A0AAW9MYP9"/>
<keyword evidence="1" id="KW-0808">Transferase</keyword>
<dbReference type="RefSeq" id="WP_324619370.1">
    <property type="nucleotide sequence ID" value="NZ_JAYKOT010000003.1"/>
</dbReference>
<dbReference type="Pfam" id="PF13439">
    <property type="entry name" value="Glyco_transf_4"/>
    <property type="match status" value="1"/>
</dbReference>
<dbReference type="PANTHER" id="PTHR46401">
    <property type="entry name" value="GLYCOSYLTRANSFERASE WBBK-RELATED"/>
    <property type="match status" value="1"/>
</dbReference>
<dbReference type="InterPro" id="IPR001296">
    <property type="entry name" value="Glyco_trans_1"/>
</dbReference>
<evidence type="ECO:0000259" key="3">
    <source>
        <dbReference type="Pfam" id="PF13439"/>
    </source>
</evidence>
<name>A0AAW9MYP9_9FIRM</name>
<comment type="caution">
    <text evidence="4">The sequence shown here is derived from an EMBL/GenBank/DDBJ whole genome shotgun (WGS) entry which is preliminary data.</text>
</comment>
<dbReference type="SUPFAM" id="SSF53756">
    <property type="entry name" value="UDP-Glycosyltransferase/glycogen phosphorylase"/>
    <property type="match status" value="1"/>
</dbReference>
<proteinExistence type="predicted"/>
<dbReference type="Gene3D" id="3.40.50.2000">
    <property type="entry name" value="Glycogen Phosphorylase B"/>
    <property type="match status" value="2"/>
</dbReference>
<gene>
    <name evidence="4" type="ORF">VLK81_03920</name>
</gene>
<evidence type="ECO:0000259" key="2">
    <source>
        <dbReference type="Pfam" id="PF00534"/>
    </source>
</evidence>
<dbReference type="CDD" id="cd03794">
    <property type="entry name" value="GT4_WbuB-like"/>
    <property type="match status" value="1"/>
</dbReference>
<organism evidence="4 5">
    <name type="scientific">Citroniella saccharovorans</name>
    <dbReference type="NCBI Taxonomy" id="2053367"/>
    <lineage>
        <taxon>Bacteria</taxon>
        <taxon>Bacillati</taxon>
        <taxon>Bacillota</taxon>
        <taxon>Tissierellia</taxon>
        <taxon>Tissierellales</taxon>
        <taxon>Peptoniphilaceae</taxon>
        <taxon>Citroniella</taxon>
    </lineage>
</organism>
<dbReference type="Pfam" id="PF00534">
    <property type="entry name" value="Glycos_transf_1"/>
    <property type="match status" value="1"/>
</dbReference>
<evidence type="ECO:0000256" key="1">
    <source>
        <dbReference type="ARBA" id="ARBA00022679"/>
    </source>
</evidence>
<dbReference type="InterPro" id="IPR028098">
    <property type="entry name" value="Glyco_trans_4-like_N"/>
</dbReference>
<reference evidence="4 5" key="1">
    <citation type="submission" date="2024-01" db="EMBL/GenBank/DDBJ databases">
        <title>Complete genome sequence of Citroniella saccharovorans strain M6.X9, isolated from human fecal sample.</title>
        <authorList>
            <person name="Cheng G."/>
            <person name="Westerholm M."/>
            <person name="Schnurer A."/>
        </authorList>
    </citation>
    <scope>NUCLEOTIDE SEQUENCE [LARGE SCALE GENOMIC DNA]</scope>
    <source>
        <strain evidence="4 5">DSM 29873</strain>
    </source>
</reference>
<evidence type="ECO:0000313" key="5">
    <source>
        <dbReference type="Proteomes" id="UP001357733"/>
    </source>
</evidence>
<accession>A0AAW9MYP9</accession>
<evidence type="ECO:0000313" key="4">
    <source>
        <dbReference type="EMBL" id="MEB3429177.1"/>
    </source>
</evidence>
<dbReference type="Proteomes" id="UP001357733">
    <property type="component" value="Unassembled WGS sequence"/>
</dbReference>
<feature type="domain" description="Glycosyl transferase family 1" evidence="2">
    <location>
        <begin position="222"/>
        <end position="386"/>
    </location>
</feature>